<evidence type="ECO:0000256" key="4">
    <source>
        <dbReference type="ARBA" id="ARBA00023136"/>
    </source>
</evidence>
<evidence type="ECO:0000256" key="1">
    <source>
        <dbReference type="ARBA" id="ARBA00004442"/>
    </source>
</evidence>
<keyword evidence="4" id="KW-0472">Membrane</keyword>
<dbReference type="EMBL" id="JBEXAC010000001">
    <property type="protein sequence ID" value="MET6997452.1"/>
    <property type="molecule type" value="Genomic_DNA"/>
</dbReference>
<sequence>MKHNNRFIIAVLSAGILFSSCGKNFLDTNPTNKVPEDQVFNTVENAQTVLNGTWAYMMDNYLGGTFSNPGYGAILRVSDAMGSDVAVTTKYGFRDAYTFTEMIDNTKGRVAAFWTTLYKVIDNCNNVIARIDGINGDETQKKYIKGQALALRANSYLVLATFYQFNYSVNTSSKVVPIYLEPATAATAGKPKATVQQLYDQIIADLTEAEKLLPGFDRGEGRRFKMNLDVVEGLFARTYLNMGNWTKAGEKAAAARAAYTLMSAAEYAKGFNDVNNVEWIWGHPQTPSQRVASDNFHFLDVSSPSSGYYSFMADPYFKDLFTSNDIRFKLFAWDTLPSREGLLRYEKFKFRADQTGDIVLMRAAEMYLIEAEAYARNGNIGKAAERLNDLRGARSAVLYKAAGQTIKQAVDTILVERRKELWGEGFSLSDILRTSGTVVRKAFVQANGDPIVIKVPRANGGFVSVNGKGHRAVKFPDGSAFVPNSKYYLFAIPDAEIKNNPNLDK</sequence>
<comment type="caution">
    <text evidence="8">The sequence shown here is derived from an EMBL/GenBank/DDBJ whole genome shotgun (WGS) entry which is preliminary data.</text>
</comment>
<gene>
    <name evidence="8" type="ORF">ABR189_08735</name>
</gene>
<keyword evidence="5" id="KW-0998">Cell outer membrane</keyword>
<dbReference type="InterPro" id="IPR012944">
    <property type="entry name" value="SusD_RagB_dom"/>
</dbReference>
<protein>
    <submittedName>
        <fullName evidence="8">RagB/SusD family nutrient uptake outer membrane protein</fullName>
    </submittedName>
</protein>
<reference evidence="8 9" key="1">
    <citation type="submission" date="2024-06" db="EMBL/GenBank/DDBJ databases">
        <title>Chitinophaga defluvii sp. nov., isolated from municipal sewage.</title>
        <authorList>
            <person name="Zhang L."/>
        </authorList>
    </citation>
    <scope>NUCLEOTIDE SEQUENCE [LARGE SCALE GENOMIC DNA]</scope>
    <source>
        <strain evidence="8 9">H8</strain>
    </source>
</reference>
<comment type="subcellular location">
    <subcellularLocation>
        <location evidence="1">Cell outer membrane</location>
    </subcellularLocation>
</comment>
<dbReference type="Gene3D" id="1.25.40.390">
    <property type="match status" value="1"/>
</dbReference>
<evidence type="ECO:0000256" key="5">
    <source>
        <dbReference type="ARBA" id="ARBA00023237"/>
    </source>
</evidence>
<dbReference type="InterPro" id="IPR033985">
    <property type="entry name" value="SusD-like_N"/>
</dbReference>
<dbReference type="SUPFAM" id="SSF48452">
    <property type="entry name" value="TPR-like"/>
    <property type="match status" value="1"/>
</dbReference>
<dbReference type="Pfam" id="PF14322">
    <property type="entry name" value="SusD-like_3"/>
    <property type="match status" value="1"/>
</dbReference>
<evidence type="ECO:0000256" key="3">
    <source>
        <dbReference type="ARBA" id="ARBA00022729"/>
    </source>
</evidence>
<keyword evidence="9" id="KW-1185">Reference proteome</keyword>
<dbReference type="Proteomes" id="UP001549749">
    <property type="component" value="Unassembled WGS sequence"/>
</dbReference>
<evidence type="ECO:0000313" key="9">
    <source>
        <dbReference type="Proteomes" id="UP001549749"/>
    </source>
</evidence>
<evidence type="ECO:0000313" key="8">
    <source>
        <dbReference type="EMBL" id="MET6997452.1"/>
    </source>
</evidence>
<proteinExistence type="inferred from homology"/>
<comment type="similarity">
    <text evidence="2">Belongs to the SusD family.</text>
</comment>
<evidence type="ECO:0000256" key="2">
    <source>
        <dbReference type="ARBA" id="ARBA00006275"/>
    </source>
</evidence>
<accession>A0ABV2T360</accession>
<dbReference type="CDD" id="cd08977">
    <property type="entry name" value="SusD"/>
    <property type="match status" value="1"/>
</dbReference>
<keyword evidence="3" id="KW-0732">Signal</keyword>
<evidence type="ECO:0000259" key="6">
    <source>
        <dbReference type="Pfam" id="PF07980"/>
    </source>
</evidence>
<dbReference type="InterPro" id="IPR011990">
    <property type="entry name" value="TPR-like_helical_dom_sf"/>
</dbReference>
<dbReference type="Pfam" id="PF07980">
    <property type="entry name" value="SusD_RagB"/>
    <property type="match status" value="1"/>
</dbReference>
<dbReference type="RefSeq" id="WP_354660089.1">
    <property type="nucleotide sequence ID" value="NZ_JBEXAC010000001.1"/>
</dbReference>
<feature type="domain" description="SusD-like N-terminal" evidence="7">
    <location>
        <begin position="25"/>
        <end position="215"/>
    </location>
</feature>
<name>A0ABV2T360_9BACT</name>
<dbReference type="PROSITE" id="PS51257">
    <property type="entry name" value="PROKAR_LIPOPROTEIN"/>
    <property type="match status" value="1"/>
</dbReference>
<feature type="domain" description="RagB/SusD" evidence="6">
    <location>
        <begin position="353"/>
        <end position="504"/>
    </location>
</feature>
<evidence type="ECO:0000259" key="7">
    <source>
        <dbReference type="Pfam" id="PF14322"/>
    </source>
</evidence>
<organism evidence="8 9">
    <name type="scientific">Chitinophaga defluvii</name>
    <dbReference type="NCBI Taxonomy" id="3163343"/>
    <lineage>
        <taxon>Bacteria</taxon>
        <taxon>Pseudomonadati</taxon>
        <taxon>Bacteroidota</taxon>
        <taxon>Chitinophagia</taxon>
        <taxon>Chitinophagales</taxon>
        <taxon>Chitinophagaceae</taxon>
        <taxon>Chitinophaga</taxon>
    </lineage>
</organism>